<gene>
    <name evidence="1" type="ORF">IPO85_21180</name>
</gene>
<name>A0A9D7SC86_9BACT</name>
<protein>
    <submittedName>
        <fullName evidence="1">Uncharacterized protein</fullName>
    </submittedName>
</protein>
<evidence type="ECO:0000313" key="1">
    <source>
        <dbReference type="EMBL" id="MBK9719972.1"/>
    </source>
</evidence>
<dbReference type="AlphaFoldDB" id="A0A9D7SC86"/>
<sequence length="117" mass="14313">MEKFYSFYIGSNGSPKSTWILDDCKLRAYDVKEALIMHSFHKEYLMNSRERWLPNKNIYTSPDPWYIKHTYRRVLEYEKKDNPKYGRTLVQFKELKKYSQHEILTYFKEIKTLLRGS</sequence>
<accession>A0A9D7SC86</accession>
<proteinExistence type="predicted"/>
<dbReference type="Proteomes" id="UP000808349">
    <property type="component" value="Unassembled WGS sequence"/>
</dbReference>
<dbReference type="EMBL" id="JADKFW010000021">
    <property type="protein sequence ID" value="MBK9719972.1"/>
    <property type="molecule type" value="Genomic_DNA"/>
</dbReference>
<organism evidence="1 2">
    <name type="scientific">Candidatus Defluviibacterium haderslevense</name>
    <dbReference type="NCBI Taxonomy" id="2981993"/>
    <lineage>
        <taxon>Bacteria</taxon>
        <taxon>Pseudomonadati</taxon>
        <taxon>Bacteroidota</taxon>
        <taxon>Saprospiria</taxon>
        <taxon>Saprospirales</taxon>
        <taxon>Saprospiraceae</taxon>
        <taxon>Candidatus Defluviibacterium</taxon>
    </lineage>
</organism>
<evidence type="ECO:0000313" key="2">
    <source>
        <dbReference type="Proteomes" id="UP000808349"/>
    </source>
</evidence>
<reference evidence="1 2" key="1">
    <citation type="submission" date="2020-10" db="EMBL/GenBank/DDBJ databases">
        <title>Connecting structure to function with the recovery of over 1000 high-quality activated sludge metagenome-assembled genomes encoding full-length rRNA genes using long-read sequencing.</title>
        <authorList>
            <person name="Singleton C.M."/>
            <person name="Petriglieri F."/>
            <person name="Kristensen J.M."/>
            <person name="Kirkegaard R.H."/>
            <person name="Michaelsen T.Y."/>
            <person name="Andersen M.H."/>
            <person name="Karst S.M."/>
            <person name="Dueholm M.S."/>
            <person name="Nielsen P.H."/>
            <person name="Albertsen M."/>
        </authorList>
    </citation>
    <scope>NUCLEOTIDE SEQUENCE [LARGE SCALE GENOMIC DNA]</scope>
    <source>
        <strain evidence="1">Ribe_18-Q3-R11-54_BAT3C.373</strain>
    </source>
</reference>
<comment type="caution">
    <text evidence="1">The sequence shown here is derived from an EMBL/GenBank/DDBJ whole genome shotgun (WGS) entry which is preliminary data.</text>
</comment>